<sequence>MRDELVFTPILSAPRPRGITYDPVSKKIYWSEGHQRRIIRADMNGSNIEAITLPEEISPAGMDGIAIANKSRTLYIAYRRINKISSMSIAEDSPLPWDVTDFLTEGLIGPRELAVDEEQGYLYWSMDYTIARTFLNGSGNTEVIYKSEDLKNLTGLTIDLTRKVRRVFFCEFNQKKTLYKDVITSPNASDVSEAYELSEYLYDPSNIALKARHVTFYNDALYCLQLAVPQGIGIMTDYDQTNRSYNFQEISQFVTPYRMHIAYIID</sequence>
<dbReference type="InterPro" id="IPR011042">
    <property type="entry name" value="6-blade_b-propeller_TolB-like"/>
</dbReference>
<dbReference type="OrthoDB" id="382013at2759"/>
<dbReference type="GeneID" id="105444548"/>
<keyword evidence="2" id="KW-1185">Reference proteome</keyword>
<dbReference type="PANTHER" id="PTHR46513:SF13">
    <property type="entry name" value="EGF-LIKE DOMAIN-CONTAINING PROTEIN"/>
    <property type="match status" value="1"/>
</dbReference>
<dbReference type="InParanoid" id="A0A7M7NA58"/>
<dbReference type="Proteomes" id="UP000007110">
    <property type="component" value="Unassembled WGS sequence"/>
</dbReference>
<reference evidence="1" key="2">
    <citation type="submission" date="2021-01" db="UniProtKB">
        <authorList>
            <consortium name="EnsemblMetazoa"/>
        </authorList>
    </citation>
    <scope>IDENTIFICATION</scope>
</reference>
<accession>A0A7M7NA58</accession>
<name>A0A7M7NA58_STRPU</name>
<dbReference type="AlphaFoldDB" id="A0A7M7NA58"/>
<dbReference type="KEGG" id="spu:105444548"/>
<dbReference type="OMA" id="MHIAYII"/>
<dbReference type="PANTHER" id="PTHR46513">
    <property type="entry name" value="VITELLOGENIN RECEPTOR-LIKE PROTEIN-RELATED-RELATED"/>
    <property type="match status" value="1"/>
</dbReference>
<proteinExistence type="predicted"/>
<dbReference type="InterPro" id="IPR050778">
    <property type="entry name" value="Cueball_EGF_LRP_Nidogen"/>
</dbReference>
<dbReference type="EnsemblMetazoa" id="XM_030977456">
    <property type="protein sequence ID" value="XP_030833316"/>
    <property type="gene ID" value="LOC105444548"/>
</dbReference>
<evidence type="ECO:0000313" key="2">
    <source>
        <dbReference type="Proteomes" id="UP000007110"/>
    </source>
</evidence>
<dbReference type="Gene3D" id="2.120.10.30">
    <property type="entry name" value="TolB, C-terminal domain"/>
    <property type="match status" value="1"/>
</dbReference>
<protein>
    <submittedName>
        <fullName evidence="1">Uncharacterized protein</fullName>
    </submittedName>
</protein>
<dbReference type="RefSeq" id="XP_030833316.1">
    <property type="nucleotide sequence ID" value="XM_030977456.1"/>
</dbReference>
<dbReference type="SMART" id="SM00135">
    <property type="entry name" value="LY"/>
    <property type="match status" value="2"/>
</dbReference>
<reference evidence="2" key="1">
    <citation type="submission" date="2015-02" db="EMBL/GenBank/DDBJ databases">
        <title>Genome sequencing for Strongylocentrotus purpuratus.</title>
        <authorList>
            <person name="Murali S."/>
            <person name="Liu Y."/>
            <person name="Vee V."/>
            <person name="English A."/>
            <person name="Wang M."/>
            <person name="Skinner E."/>
            <person name="Han Y."/>
            <person name="Muzny D.M."/>
            <person name="Worley K.C."/>
            <person name="Gibbs R.A."/>
        </authorList>
    </citation>
    <scope>NUCLEOTIDE SEQUENCE</scope>
</reference>
<organism evidence="1 2">
    <name type="scientific">Strongylocentrotus purpuratus</name>
    <name type="common">Purple sea urchin</name>
    <dbReference type="NCBI Taxonomy" id="7668"/>
    <lineage>
        <taxon>Eukaryota</taxon>
        <taxon>Metazoa</taxon>
        <taxon>Echinodermata</taxon>
        <taxon>Eleutherozoa</taxon>
        <taxon>Echinozoa</taxon>
        <taxon>Echinoidea</taxon>
        <taxon>Euechinoidea</taxon>
        <taxon>Echinacea</taxon>
        <taxon>Camarodonta</taxon>
        <taxon>Echinidea</taxon>
        <taxon>Strongylocentrotidae</taxon>
        <taxon>Strongylocentrotus</taxon>
    </lineage>
</organism>
<dbReference type="InterPro" id="IPR000033">
    <property type="entry name" value="LDLR_classB_rpt"/>
</dbReference>
<evidence type="ECO:0000313" key="1">
    <source>
        <dbReference type="EnsemblMetazoa" id="XP_030833316"/>
    </source>
</evidence>
<dbReference type="SUPFAM" id="SSF63825">
    <property type="entry name" value="YWTD domain"/>
    <property type="match status" value="1"/>
</dbReference>